<proteinExistence type="predicted"/>
<dbReference type="AlphaFoldDB" id="A0A7S3BY89"/>
<gene>
    <name evidence="1" type="ORF">PSIN1315_LOCUS11040</name>
</gene>
<name>A0A7S3BY89_9VIRI</name>
<accession>A0A7S3BY89</accession>
<reference evidence="1" key="1">
    <citation type="submission" date="2021-01" db="EMBL/GenBank/DDBJ databases">
        <authorList>
            <person name="Corre E."/>
            <person name="Pelletier E."/>
            <person name="Niang G."/>
            <person name="Scheremetjew M."/>
            <person name="Finn R."/>
            <person name="Kale V."/>
            <person name="Holt S."/>
            <person name="Cochrane G."/>
            <person name="Meng A."/>
            <person name="Brown T."/>
            <person name="Cohen L."/>
        </authorList>
    </citation>
    <scope>NUCLEOTIDE SEQUENCE</scope>
    <source>
        <strain evidence="1">RCC927</strain>
    </source>
</reference>
<organism evidence="1">
    <name type="scientific">Prasinoderma singulare</name>
    <dbReference type="NCBI Taxonomy" id="676789"/>
    <lineage>
        <taxon>Eukaryota</taxon>
        <taxon>Viridiplantae</taxon>
        <taxon>Prasinodermophyta</taxon>
        <taxon>Prasinodermophyceae</taxon>
        <taxon>Prasinodermales</taxon>
        <taxon>Prasinodermaceae</taxon>
        <taxon>Prasinoderma</taxon>
    </lineage>
</organism>
<protein>
    <submittedName>
        <fullName evidence="1">Uncharacterized protein</fullName>
    </submittedName>
</protein>
<sequence>MHEGTEHAYLRLTKLQEELNAATARGDRNTVVQLEGAIGGRRIELAHLAMGLSQTALDLREKGLLALKAVKLAQNEFTLAYAHRIDAMVDQVLKLEIPPQLLIFRYADSGADPAGGPAATEIWFRNATRLTEPSVEQAYDEHTKQANTVLKNGATRLSARAGSGRLVLEAEGTPSARGARRDELR</sequence>
<dbReference type="EMBL" id="HBHY01017071">
    <property type="protein sequence ID" value="CAE0146820.1"/>
    <property type="molecule type" value="Transcribed_RNA"/>
</dbReference>
<evidence type="ECO:0000313" key="1">
    <source>
        <dbReference type="EMBL" id="CAE0146820.1"/>
    </source>
</evidence>